<evidence type="ECO:0000313" key="5">
    <source>
        <dbReference type="Proteomes" id="UP000294547"/>
    </source>
</evidence>
<keyword evidence="5" id="KW-1185">Reference proteome</keyword>
<proteinExistence type="predicted"/>
<dbReference type="Proteomes" id="UP000294547">
    <property type="component" value="Unassembled WGS sequence"/>
</dbReference>
<sequence>MDRVLGILKPAVLATQSLVLRVTRGVTFGVRGLVCDGERVLLVRHSYVPGWYLPGGAVEPGETALVSLGRELDEEAAVAIDGEARLHGLFFNERMARRDHVAVYHVPSWRALRPFVPNREIREARVFPVDALPADSTDATRRRVAELVAGAPISPLW</sequence>
<evidence type="ECO:0000256" key="2">
    <source>
        <dbReference type="ARBA" id="ARBA00022801"/>
    </source>
</evidence>
<protein>
    <submittedName>
        <fullName evidence="4">ADP-ribose pyrophosphatase YjhB (NUDIX family)</fullName>
    </submittedName>
</protein>
<dbReference type="AlphaFoldDB" id="A0A4R6RBN6"/>
<name>A0A4R6RBN6_9HYPH</name>
<organism evidence="4 5">
    <name type="scientific">Oharaeibacter diazotrophicus</name>
    <dbReference type="NCBI Taxonomy" id="1920512"/>
    <lineage>
        <taxon>Bacteria</taxon>
        <taxon>Pseudomonadati</taxon>
        <taxon>Pseudomonadota</taxon>
        <taxon>Alphaproteobacteria</taxon>
        <taxon>Hyphomicrobiales</taxon>
        <taxon>Pleomorphomonadaceae</taxon>
        <taxon>Oharaeibacter</taxon>
    </lineage>
</organism>
<evidence type="ECO:0000313" key="4">
    <source>
        <dbReference type="EMBL" id="TDP83561.1"/>
    </source>
</evidence>
<dbReference type="OrthoDB" id="9800065at2"/>
<evidence type="ECO:0000256" key="1">
    <source>
        <dbReference type="ARBA" id="ARBA00001946"/>
    </source>
</evidence>
<feature type="domain" description="Nudix hydrolase" evidence="3">
    <location>
        <begin position="23"/>
        <end position="150"/>
    </location>
</feature>
<dbReference type="SUPFAM" id="SSF55811">
    <property type="entry name" value="Nudix"/>
    <property type="match status" value="1"/>
</dbReference>
<dbReference type="EMBL" id="SNXY01000009">
    <property type="protein sequence ID" value="TDP83561.1"/>
    <property type="molecule type" value="Genomic_DNA"/>
</dbReference>
<dbReference type="PANTHER" id="PTHR43046:SF14">
    <property type="entry name" value="MUTT_NUDIX FAMILY PROTEIN"/>
    <property type="match status" value="1"/>
</dbReference>
<gene>
    <name evidence="4" type="ORF">EDD54_3523</name>
</gene>
<comment type="cofactor">
    <cofactor evidence="1">
        <name>Mg(2+)</name>
        <dbReference type="ChEBI" id="CHEBI:18420"/>
    </cofactor>
</comment>
<dbReference type="RefSeq" id="WP_126538612.1">
    <property type="nucleotide sequence ID" value="NZ_BSPM01000009.1"/>
</dbReference>
<comment type="caution">
    <text evidence="4">The sequence shown here is derived from an EMBL/GenBank/DDBJ whole genome shotgun (WGS) entry which is preliminary data.</text>
</comment>
<accession>A0A4R6RBN6</accession>
<dbReference type="PANTHER" id="PTHR43046">
    <property type="entry name" value="GDP-MANNOSE MANNOSYL HYDROLASE"/>
    <property type="match status" value="1"/>
</dbReference>
<reference evidence="4 5" key="1">
    <citation type="submission" date="2019-03" db="EMBL/GenBank/DDBJ databases">
        <title>Genomic Encyclopedia of Type Strains, Phase IV (KMG-IV): sequencing the most valuable type-strain genomes for metagenomic binning, comparative biology and taxonomic classification.</title>
        <authorList>
            <person name="Goeker M."/>
        </authorList>
    </citation>
    <scope>NUCLEOTIDE SEQUENCE [LARGE SCALE GENOMIC DNA]</scope>
    <source>
        <strain evidence="4 5">DSM 102969</strain>
    </source>
</reference>
<keyword evidence="2" id="KW-0378">Hydrolase</keyword>
<dbReference type="InterPro" id="IPR000086">
    <property type="entry name" value="NUDIX_hydrolase_dom"/>
</dbReference>
<dbReference type="PROSITE" id="PS51462">
    <property type="entry name" value="NUDIX"/>
    <property type="match status" value="1"/>
</dbReference>
<dbReference type="GO" id="GO:0016787">
    <property type="term" value="F:hydrolase activity"/>
    <property type="evidence" value="ECO:0007669"/>
    <property type="project" value="UniProtKB-KW"/>
</dbReference>
<dbReference type="InterPro" id="IPR015797">
    <property type="entry name" value="NUDIX_hydrolase-like_dom_sf"/>
</dbReference>
<evidence type="ECO:0000259" key="3">
    <source>
        <dbReference type="PROSITE" id="PS51462"/>
    </source>
</evidence>
<dbReference type="Pfam" id="PF00293">
    <property type="entry name" value="NUDIX"/>
    <property type="match status" value="1"/>
</dbReference>
<dbReference type="Gene3D" id="3.90.79.10">
    <property type="entry name" value="Nucleoside Triphosphate Pyrophosphohydrolase"/>
    <property type="match status" value="1"/>
</dbReference>